<evidence type="ECO:0000313" key="2">
    <source>
        <dbReference type="Proteomes" id="UP000789525"/>
    </source>
</evidence>
<accession>A0ACA9MPT0</accession>
<gene>
    <name evidence="1" type="ORF">ACOLOM_LOCUS6863</name>
</gene>
<protein>
    <submittedName>
        <fullName evidence="1">17274_t:CDS:1</fullName>
    </submittedName>
</protein>
<dbReference type="EMBL" id="CAJVPT010014654">
    <property type="protein sequence ID" value="CAG8606297.1"/>
    <property type="molecule type" value="Genomic_DNA"/>
</dbReference>
<organism evidence="1 2">
    <name type="scientific">Acaulospora colombiana</name>
    <dbReference type="NCBI Taxonomy" id="27376"/>
    <lineage>
        <taxon>Eukaryota</taxon>
        <taxon>Fungi</taxon>
        <taxon>Fungi incertae sedis</taxon>
        <taxon>Mucoromycota</taxon>
        <taxon>Glomeromycotina</taxon>
        <taxon>Glomeromycetes</taxon>
        <taxon>Diversisporales</taxon>
        <taxon>Acaulosporaceae</taxon>
        <taxon>Acaulospora</taxon>
    </lineage>
</organism>
<reference evidence="1" key="1">
    <citation type="submission" date="2021-06" db="EMBL/GenBank/DDBJ databases">
        <authorList>
            <person name="Kallberg Y."/>
            <person name="Tangrot J."/>
            <person name="Rosling A."/>
        </authorList>
    </citation>
    <scope>NUCLEOTIDE SEQUENCE</scope>
    <source>
        <strain evidence="1">CL356</strain>
    </source>
</reference>
<dbReference type="Proteomes" id="UP000789525">
    <property type="component" value="Unassembled WGS sequence"/>
</dbReference>
<proteinExistence type="predicted"/>
<evidence type="ECO:0000313" key="1">
    <source>
        <dbReference type="EMBL" id="CAG8606297.1"/>
    </source>
</evidence>
<comment type="caution">
    <text evidence="1">The sequence shown here is derived from an EMBL/GenBank/DDBJ whole genome shotgun (WGS) entry which is preliminary data.</text>
</comment>
<name>A0ACA9MPT0_9GLOM</name>
<feature type="non-terminal residue" evidence="1">
    <location>
        <position position="515"/>
    </location>
</feature>
<sequence>MAQVHLAAVFSQEDIDAQTAYSSTNDSTSVLRLSKAAVDDGYDFISIPLTNNAWRTRWKKMCLTDGGKQEPEIAKLAEDWRASEGPFERSEMNITRLDEALNTIGMVSDWLELDSPDDGLRYDSEIALKQELSFASYLNLQSVILPPPRNRQNVADYARAVNACLHSTTTYLQVSIRMPIYDPRSVPKRSIAPESESNNVPLSVHARAPDGDLSTTWEMWDAIRTVCGYNPRLSLSNWFDHRPVLALRPISSARSYSSASLIRWNTVKMEYGAMLPGPPTCDFLYIQCQRLSDQMCTKMEVICRMHNMYDIWSGQPHRSLLQIKLERWRILLKPLMDNLQSGTYETFERDPVKYERYEEVSNLSGVILLTHYRVICVAGAGRGPLVTRCLQALDRNRMQGVVYVVEKNPNAFVTLQEQKEMTWGDRVNLIYGDMRKIQIPESVDILVSELLGSFGDNEASPECLDGAMRFLKAPICSPKLHNEVLLNTNKSSPETPYVVMFQSVKTLSGEGGGLR</sequence>
<keyword evidence="2" id="KW-1185">Reference proteome</keyword>